<evidence type="ECO:0000313" key="1">
    <source>
        <dbReference type="EMBL" id="JAH10251.1"/>
    </source>
</evidence>
<reference evidence="1" key="1">
    <citation type="submission" date="2014-11" db="EMBL/GenBank/DDBJ databases">
        <authorList>
            <person name="Amaro Gonzalez C."/>
        </authorList>
    </citation>
    <scope>NUCLEOTIDE SEQUENCE</scope>
</reference>
<proteinExistence type="predicted"/>
<protein>
    <submittedName>
        <fullName evidence="1">Uncharacterized protein</fullName>
    </submittedName>
</protein>
<name>A0A0E9Q062_ANGAN</name>
<sequence length="21" mass="2486">MEHRLYTAVAAVKDNTDEFKF</sequence>
<dbReference type="AlphaFoldDB" id="A0A0E9Q062"/>
<accession>A0A0E9Q062</accession>
<organism evidence="1">
    <name type="scientific">Anguilla anguilla</name>
    <name type="common">European freshwater eel</name>
    <name type="synonym">Muraena anguilla</name>
    <dbReference type="NCBI Taxonomy" id="7936"/>
    <lineage>
        <taxon>Eukaryota</taxon>
        <taxon>Metazoa</taxon>
        <taxon>Chordata</taxon>
        <taxon>Craniata</taxon>
        <taxon>Vertebrata</taxon>
        <taxon>Euteleostomi</taxon>
        <taxon>Actinopterygii</taxon>
        <taxon>Neopterygii</taxon>
        <taxon>Teleostei</taxon>
        <taxon>Anguilliformes</taxon>
        <taxon>Anguillidae</taxon>
        <taxon>Anguilla</taxon>
    </lineage>
</organism>
<reference evidence="1" key="2">
    <citation type="journal article" date="2015" name="Fish Shellfish Immunol.">
        <title>Early steps in the European eel (Anguilla anguilla)-Vibrio vulnificus interaction in the gills: Role of the RtxA13 toxin.</title>
        <authorList>
            <person name="Callol A."/>
            <person name="Pajuelo D."/>
            <person name="Ebbesson L."/>
            <person name="Teles M."/>
            <person name="MacKenzie S."/>
            <person name="Amaro C."/>
        </authorList>
    </citation>
    <scope>NUCLEOTIDE SEQUENCE</scope>
</reference>
<dbReference type="EMBL" id="GBXM01098326">
    <property type="protein sequence ID" value="JAH10251.1"/>
    <property type="molecule type" value="Transcribed_RNA"/>
</dbReference>